<dbReference type="InterPro" id="IPR000677">
    <property type="entry name" value="Chitinase-like"/>
</dbReference>
<dbReference type="EMBL" id="OU503043">
    <property type="protein sequence ID" value="CAI9766652.1"/>
    <property type="molecule type" value="Genomic_DNA"/>
</dbReference>
<dbReference type="Pfam" id="PF00704">
    <property type="entry name" value="Glyco_hydro_18"/>
    <property type="match status" value="1"/>
</dbReference>
<name>A0AAD1ZBD5_9LAMI</name>
<evidence type="ECO:0000313" key="7">
    <source>
        <dbReference type="Proteomes" id="UP000834106"/>
    </source>
</evidence>
<evidence type="ECO:0000256" key="2">
    <source>
        <dbReference type="ARBA" id="ARBA00023295"/>
    </source>
</evidence>
<gene>
    <name evidence="6" type="ORF">FPE_LOCUS14082</name>
</gene>
<dbReference type="Proteomes" id="UP000834106">
    <property type="component" value="Chromosome 8"/>
</dbReference>
<evidence type="ECO:0000256" key="3">
    <source>
        <dbReference type="RuleBase" id="RU000489"/>
    </source>
</evidence>
<dbReference type="AlphaFoldDB" id="A0AAD1ZBD5"/>
<reference evidence="6" key="1">
    <citation type="submission" date="2023-05" db="EMBL/GenBank/DDBJ databases">
        <authorList>
            <person name="Huff M."/>
        </authorList>
    </citation>
    <scope>NUCLEOTIDE SEQUENCE</scope>
</reference>
<comment type="similarity">
    <text evidence="4">Belongs to the glycosyl hydrolase 18 family.</text>
</comment>
<sequence>MEYIGASGVDIEFASVPISQSIDFHFILSFAIDADSSGNPQNGTFSPYCVSTLTPKAVKSIKYIYPNVKVLASLSGWSLGQKVLSWYNPEDQDVWILNASSSLKSLVETYGLDGIDIDYERFPKHHESFAYCIGEVIALLKNKGVISVATIAPFYSTVIPYIELHTRFGDYIDYVNYQFYTDIIKTPETYLEAFRNRTQQFDKNKVLPSYEVSGRGIQGDAFFDALKLVENNGFNISGAMIFSADASISNGFYYEKKTQNFLINNLTRV</sequence>
<keyword evidence="1 3" id="KW-0378">Hydrolase</keyword>
<dbReference type="SUPFAM" id="SSF51445">
    <property type="entry name" value="(Trans)glycosidases"/>
    <property type="match status" value="1"/>
</dbReference>
<feature type="domain" description="GH18" evidence="5">
    <location>
        <begin position="1"/>
        <end position="269"/>
    </location>
</feature>
<dbReference type="InterPro" id="IPR001223">
    <property type="entry name" value="Glyco_hydro18_cat"/>
</dbReference>
<dbReference type="InterPro" id="IPR001579">
    <property type="entry name" value="Glyco_hydro_18_chit_AS"/>
</dbReference>
<dbReference type="InterPro" id="IPR017853">
    <property type="entry name" value="GH"/>
</dbReference>
<organism evidence="6 7">
    <name type="scientific">Fraxinus pennsylvanica</name>
    <dbReference type="NCBI Taxonomy" id="56036"/>
    <lineage>
        <taxon>Eukaryota</taxon>
        <taxon>Viridiplantae</taxon>
        <taxon>Streptophyta</taxon>
        <taxon>Embryophyta</taxon>
        <taxon>Tracheophyta</taxon>
        <taxon>Spermatophyta</taxon>
        <taxon>Magnoliopsida</taxon>
        <taxon>eudicotyledons</taxon>
        <taxon>Gunneridae</taxon>
        <taxon>Pentapetalae</taxon>
        <taxon>asterids</taxon>
        <taxon>lamiids</taxon>
        <taxon>Lamiales</taxon>
        <taxon>Oleaceae</taxon>
        <taxon>Oleeae</taxon>
        <taxon>Fraxinus</taxon>
    </lineage>
</organism>
<dbReference type="Gene3D" id="3.20.20.80">
    <property type="entry name" value="Glycosidases"/>
    <property type="match status" value="1"/>
</dbReference>
<accession>A0AAD1ZBD5</accession>
<keyword evidence="2 3" id="KW-0326">Glycosidase</keyword>
<protein>
    <recommendedName>
        <fullName evidence="5">GH18 domain-containing protein</fullName>
    </recommendedName>
</protein>
<dbReference type="PROSITE" id="PS01095">
    <property type="entry name" value="GH18_1"/>
    <property type="match status" value="1"/>
</dbReference>
<dbReference type="GO" id="GO:0004553">
    <property type="term" value="F:hydrolase activity, hydrolyzing O-glycosyl compounds"/>
    <property type="evidence" value="ECO:0007669"/>
    <property type="project" value="InterPro"/>
</dbReference>
<dbReference type="PROSITE" id="PS51910">
    <property type="entry name" value="GH18_2"/>
    <property type="match status" value="1"/>
</dbReference>
<dbReference type="PANTHER" id="PTHR46476:SF9">
    <property type="entry name" value="GH18 DOMAIN-CONTAINING PROTEIN"/>
    <property type="match status" value="1"/>
</dbReference>
<evidence type="ECO:0000256" key="1">
    <source>
        <dbReference type="ARBA" id="ARBA00022801"/>
    </source>
</evidence>
<keyword evidence="7" id="KW-1185">Reference proteome</keyword>
<evidence type="ECO:0000313" key="6">
    <source>
        <dbReference type="EMBL" id="CAI9766652.1"/>
    </source>
</evidence>
<dbReference type="GO" id="GO:0005975">
    <property type="term" value="P:carbohydrate metabolic process"/>
    <property type="evidence" value="ECO:0007669"/>
    <property type="project" value="InterPro"/>
</dbReference>
<evidence type="ECO:0000256" key="4">
    <source>
        <dbReference type="RuleBase" id="RU004453"/>
    </source>
</evidence>
<evidence type="ECO:0000259" key="5">
    <source>
        <dbReference type="PROSITE" id="PS51910"/>
    </source>
</evidence>
<dbReference type="PANTHER" id="PTHR46476">
    <property type="entry name" value="CHITINASE 2-LIKE"/>
    <property type="match status" value="1"/>
</dbReference>
<dbReference type="PRINTS" id="PR00551">
    <property type="entry name" value="2SGLOBULIN"/>
</dbReference>
<proteinExistence type="inferred from homology"/>